<evidence type="ECO:0000313" key="1">
    <source>
        <dbReference type="EMBL" id="GAU17193.1"/>
    </source>
</evidence>
<evidence type="ECO:0000313" key="2">
    <source>
        <dbReference type="Proteomes" id="UP000242715"/>
    </source>
</evidence>
<name>A0A2Z6LIU3_TRISU</name>
<dbReference type="AlphaFoldDB" id="A0A2Z6LIU3"/>
<dbReference type="EMBL" id="DF973167">
    <property type="protein sequence ID" value="GAU17193.1"/>
    <property type="molecule type" value="Genomic_DNA"/>
</dbReference>
<proteinExistence type="predicted"/>
<sequence>MGDCIWFEWTCFYRWLSWKKGKQDVTWKTFERAFIKKFISDLWEMMEAAEDVHRVEIQEVKTNIGDISKIEKLQVKYAKKEIKSGSLQNLTSLDYSSDPSNRNWRATRNWWLGLMQQLR</sequence>
<gene>
    <name evidence="1" type="ORF">TSUD_178230</name>
</gene>
<accession>A0A2Z6LIU3</accession>
<keyword evidence="2" id="KW-1185">Reference proteome</keyword>
<reference evidence="2" key="1">
    <citation type="journal article" date="2017" name="Front. Plant Sci.">
        <title>Climate Clever Clovers: New Paradigm to Reduce the Environmental Footprint of Ruminants by Breeding Low Methanogenic Forages Utilizing Haplotype Variation.</title>
        <authorList>
            <person name="Kaur P."/>
            <person name="Appels R."/>
            <person name="Bayer P.E."/>
            <person name="Keeble-Gagnere G."/>
            <person name="Wang J."/>
            <person name="Hirakawa H."/>
            <person name="Shirasawa K."/>
            <person name="Vercoe P."/>
            <person name="Stefanova K."/>
            <person name="Durmic Z."/>
            <person name="Nichols P."/>
            <person name="Revell C."/>
            <person name="Isobe S.N."/>
            <person name="Edwards D."/>
            <person name="Erskine W."/>
        </authorList>
    </citation>
    <scope>NUCLEOTIDE SEQUENCE [LARGE SCALE GENOMIC DNA]</scope>
    <source>
        <strain evidence="2">cv. Daliak</strain>
    </source>
</reference>
<dbReference type="Proteomes" id="UP000242715">
    <property type="component" value="Unassembled WGS sequence"/>
</dbReference>
<protein>
    <submittedName>
        <fullName evidence="1">Uncharacterized protein</fullName>
    </submittedName>
</protein>
<organism evidence="1 2">
    <name type="scientific">Trifolium subterraneum</name>
    <name type="common">Subterranean clover</name>
    <dbReference type="NCBI Taxonomy" id="3900"/>
    <lineage>
        <taxon>Eukaryota</taxon>
        <taxon>Viridiplantae</taxon>
        <taxon>Streptophyta</taxon>
        <taxon>Embryophyta</taxon>
        <taxon>Tracheophyta</taxon>
        <taxon>Spermatophyta</taxon>
        <taxon>Magnoliopsida</taxon>
        <taxon>eudicotyledons</taxon>
        <taxon>Gunneridae</taxon>
        <taxon>Pentapetalae</taxon>
        <taxon>rosids</taxon>
        <taxon>fabids</taxon>
        <taxon>Fabales</taxon>
        <taxon>Fabaceae</taxon>
        <taxon>Papilionoideae</taxon>
        <taxon>50 kb inversion clade</taxon>
        <taxon>NPAAA clade</taxon>
        <taxon>Hologalegina</taxon>
        <taxon>IRL clade</taxon>
        <taxon>Trifolieae</taxon>
        <taxon>Trifolium</taxon>
    </lineage>
</organism>